<dbReference type="Proteomes" id="UP001500483">
    <property type="component" value="Unassembled WGS sequence"/>
</dbReference>
<proteinExistence type="predicted"/>
<reference evidence="3" key="1">
    <citation type="journal article" date="2019" name="Int. J. Syst. Evol. Microbiol.">
        <title>The Global Catalogue of Microorganisms (GCM) 10K type strain sequencing project: providing services to taxonomists for standard genome sequencing and annotation.</title>
        <authorList>
            <consortium name="The Broad Institute Genomics Platform"/>
            <consortium name="The Broad Institute Genome Sequencing Center for Infectious Disease"/>
            <person name="Wu L."/>
            <person name="Ma J."/>
        </authorList>
    </citation>
    <scope>NUCLEOTIDE SEQUENCE [LARGE SCALE GENOMIC DNA]</scope>
    <source>
        <strain evidence="3">JCM 9687</strain>
    </source>
</reference>
<organism evidence="2 3">
    <name type="scientific">Saccharopolyspora gregorii</name>
    <dbReference type="NCBI Taxonomy" id="33914"/>
    <lineage>
        <taxon>Bacteria</taxon>
        <taxon>Bacillati</taxon>
        <taxon>Actinomycetota</taxon>
        <taxon>Actinomycetes</taxon>
        <taxon>Pseudonocardiales</taxon>
        <taxon>Pseudonocardiaceae</taxon>
        <taxon>Saccharopolyspora</taxon>
    </lineage>
</organism>
<accession>A0ABP6RN36</accession>
<evidence type="ECO:0000313" key="3">
    <source>
        <dbReference type="Proteomes" id="UP001500483"/>
    </source>
</evidence>
<protein>
    <submittedName>
        <fullName evidence="2">Uncharacterized protein</fullName>
    </submittedName>
</protein>
<dbReference type="EMBL" id="BAAAYK010000038">
    <property type="protein sequence ID" value="GAA3355187.1"/>
    <property type="molecule type" value="Genomic_DNA"/>
</dbReference>
<comment type="caution">
    <text evidence="2">The sequence shown here is derived from an EMBL/GenBank/DDBJ whole genome shotgun (WGS) entry which is preliminary data.</text>
</comment>
<evidence type="ECO:0000256" key="1">
    <source>
        <dbReference type="SAM" id="MobiDB-lite"/>
    </source>
</evidence>
<evidence type="ECO:0000313" key="2">
    <source>
        <dbReference type="EMBL" id="GAA3355187.1"/>
    </source>
</evidence>
<sequence length="95" mass="9717">MACGSSTSSAPPPGNTARNRPPGFGGPAVEPEPPAAQPDIPTNAAAAVNPRKPRLVTAPPVEEPAADPSDSMRGSPFRPITCNAGAAHRNTKRKR</sequence>
<gene>
    <name evidence="2" type="ORF">GCM10020366_14270</name>
</gene>
<name>A0ABP6RN36_9PSEU</name>
<feature type="region of interest" description="Disordered" evidence="1">
    <location>
        <begin position="1"/>
        <end position="95"/>
    </location>
</feature>
<keyword evidence="3" id="KW-1185">Reference proteome</keyword>